<feature type="compositionally biased region" description="Low complexity" evidence="10">
    <location>
        <begin position="220"/>
        <end position="234"/>
    </location>
</feature>
<dbReference type="SUPFAM" id="SSF57850">
    <property type="entry name" value="RING/U-box"/>
    <property type="match status" value="1"/>
</dbReference>
<keyword evidence="8" id="KW-0804">Transcription</keyword>
<feature type="non-terminal residue" evidence="12">
    <location>
        <position position="327"/>
    </location>
</feature>
<evidence type="ECO:0000256" key="3">
    <source>
        <dbReference type="ARBA" id="ARBA00022679"/>
    </source>
</evidence>
<dbReference type="InterPro" id="IPR017907">
    <property type="entry name" value="Znf_RING_CS"/>
</dbReference>
<keyword evidence="3" id="KW-0808">Transferase</keyword>
<dbReference type="GO" id="GO:0000209">
    <property type="term" value="P:protein polyubiquitination"/>
    <property type="evidence" value="ECO:0007669"/>
    <property type="project" value="TreeGrafter"/>
</dbReference>
<evidence type="ECO:0000256" key="9">
    <source>
        <dbReference type="PROSITE-ProRule" id="PRU00175"/>
    </source>
</evidence>
<proteinExistence type="predicted"/>
<dbReference type="PROSITE" id="PS00518">
    <property type="entry name" value="ZF_RING_1"/>
    <property type="match status" value="1"/>
</dbReference>
<dbReference type="InterPro" id="IPR001841">
    <property type="entry name" value="Znf_RING"/>
</dbReference>
<evidence type="ECO:0000313" key="12">
    <source>
        <dbReference type="EMBL" id="NXL54064.1"/>
    </source>
</evidence>
<evidence type="ECO:0000256" key="6">
    <source>
        <dbReference type="ARBA" id="ARBA00022833"/>
    </source>
</evidence>
<evidence type="ECO:0000256" key="1">
    <source>
        <dbReference type="ARBA" id="ARBA00000900"/>
    </source>
</evidence>
<comment type="catalytic activity">
    <reaction evidence="1">
        <text>S-ubiquitinyl-[E2 ubiquitin-conjugating enzyme]-L-cysteine + [acceptor protein]-L-lysine = [E2 ubiquitin-conjugating enzyme]-L-cysteine + N(6)-ubiquitinyl-[acceptor protein]-L-lysine.</text>
        <dbReference type="EC" id="2.3.2.27"/>
    </reaction>
</comment>
<dbReference type="AlphaFoldDB" id="A0A7L0TH70"/>
<keyword evidence="7" id="KW-0805">Transcription regulation</keyword>
<dbReference type="GO" id="GO:0016874">
    <property type="term" value="F:ligase activity"/>
    <property type="evidence" value="ECO:0007669"/>
    <property type="project" value="UniProtKB-KW"/>
</dbReference>
<name>A0A7L0TH70_PODPO</name>
<dbReference type="PANTHER" id="PTHR46077:SF1">
    <property type="entry name" value="TOP1 BINDING ARGININE_SERINE RICH PROTEIN, E3 UBIQUITIN LIGASE"/>
    <property type="match status" value="1"/>
</dbReference>
<organism evidence="12 13">
    <name type="scientific">Podilymbus podiceps</name>
    <name type="common">Pied-billed grebe</name>
    <dbReference type="NCBI Taxonomy" id="9252"/>
    <lineage>
        <taxon>Eukaryota</taxon>
        <taxon>Metazoa</taxon>
        <taxon>Chordata</taxon>
        <taxon>Craniata</taxon>
        <taxon>Vertebrata</taxon>
        <taxon>Euteleostomi</taxon>
        <taxon>Archelosauria</taxon>
        <taxon>Archosauria</taxon>
        <taxon>Dinosauria</taxon>
        <taxon>Saurischia</taxon>
        <taxon>Theropoda</taxon>
        <taxon>Coelurosauria</taxon>
        <taxon>Aves</taxon>
        <taxon>Neognathae</taxon>
        <taxon>Neoaves</taxon>
        <taxon>Mirandornithes</taxon>
        <taxon>Podicipediformes</taxon>
        <taxon>Podicipedidae</taxon>
        <taxon>Podilymbus</taxon>
    </lineage>
</organism>
<dbReference type="Gene3D" id="3.30.40.10">
    <property type="entry name" value="Zinc/RING finger domain, C3HC4 (zinc finger)"/>
    <property type="match status" value="1"/>
</dbReference>
<evidence type="ECO:0000259" key="11">
    <source>
        <dbReference type="PROSITE" id="PS50089"/>
    </source>
</evidence>
<dbReference type="GO" id="GO:0008270">
    <property type="term" value="F:zinc ion binding"/>
    <property type="evidence" value="ECO:0007669"/>
    <property type="project" value="UniProtKB-KW"/>
</dbReference>
<dbReference type="Pfam" id="PF00097">
    <property type="entry name" value="zf-C3HC4"/>
    <property type="match status" value="1"/>
</dbReference>
<dbReference type="GO" id="GO:0061630">
    <property type="term" value="F:ubiquitin protein ligase activity"/>
    <property type="evidence" value="ECO:0007669"/>
    <property type="project" value="UniProtKB-EC"/>
</dbReference>
<evidence type="ECO:0000256" key="4">
    <source>
        <dbReference type="ARBA" id="ARBA00022723"/>
    </source>
</evidence>
<protein>
    <recommendedName>
        <fullName evidence="2">RING-type E3 ubiquitin transferase</fullName>
        <ecNumber evidence="2">2.3.2.27</ecNumber>
    </recommendedName>
</protein>
<evidence type="ECO:0000256" key="10">
    <source>
        <dbReference type="SAM" id="MobiDB-lite"/>
    </source>
</evidence>
<dbReference type="EMBL" id="VXAO01002660">
    <property type="protein sequence ID" value="NXL54064.1"/>
    <property type="molecule type" value="Genomic_DNA"/>
</dbReference>
<comment type="caution">
    <text evidence="12">The sequence shown here is derived from an EMBL/GenBank/DDBJ whole genome shotgun (WGS) entry which is preliminary data.</text>
</comment>
<dbReference type="OrthoDB" id="21204at2759"/>
<dbReference type="Proteomes" id="UP000555275">
    <property type="component" value="Unassembled WGS sequence"/>
</dbReference>
<keyword evidence="13" id="KW-1185">Reference proteome</keyword>
<keyword evidence="5 9" id="KW-0863">Zinc-finger</keyword>
<evidence type="ECO:0000256" key="2">
    <source>
        <dbReference type="ARBA" id="ARBA00012483"/>
    </source>
</evidence>
<feature type="compositionally biased region" description="Polar residues" evidence="10">
    <location>
        <begin position="209"/>
        <end position="219"/>
    </location>
</feature>
<keyword evidence="12" id="KW-0436">Ligase</keyword>
<evidence type="ECO:0000256" key="8">
    <source>
        <dbReference type="ARBA" id="ARBA00023163"/>
    </source>
</evidence>
<sequence>MAAERERSCPVCCDAQEDVAYLTPCLHQFCLGCIVRWAKTTPSCPLCRRTVNTIIYSVWSDDDFLELALPHPSDPPVAVQQDEQGAVEMVPSTYVAGLQPQAWAALFRDFAEILEPLLPWLNRELTVLYGGRWWEAAAAQGTIVVNLCYYGLDEEALVRELQPFLRHQTGTFVRQLIDVAAERCGEQILRQMERLDSHAAEEGEHSPAATPSPTTSQEGTPDSSQASSSSPATSDQEELPSTAQAALHGGPSNPPPALVPAEQELPQEEPQEVAEAGPSAQGCSRSPSAPGQGRHGSPGGPRRAPKRRAPSPQDSPQPPKRRPRQQH</sequence>
<dbReference type="EC" id="2.3.2.27" evidence="2"/>
<dbReference type="PANTHER" id="PTHR46077">
    <property type="entry name" value="E3 UBIQUITIN-PROTEIN LIGASE TOPORS"/>
    <property type="match status" value="1"/>
</dbReference>
<dbReference type="SMART" id="SM00184">
    <property type="entry name" value="RING"/>
    <property type="match status" value="1"/>
</dbReference>
<feature type="domain" description="RING-type" evidence="11">
    <location>
        <begin position="9"/>
        <end position="48"/>
    </location>
</feature>
<evidence type="ECO:0000313" key="13">
    <source>
        <dbReference type="Proteomes" id="UP000555275"/>
    </source>
</evidence>
<keyword evidence="4" id="KW-0479">Metal-binding</keyword>
<dbReference type="InterPro" id="IPR013083">
    <property type="entry name" value="Znf_RING/FYVE/PHD"/>
</dbReference>
<evidence type="ECO:0000256" key="5">
    <source>
        <dbReference type="ARBA" id="ARBA00022771"/>
    </source>
</evidence>
<gene>
    <name evidence="12" type="primary">Topors_1</name>
    <name evidence="12" type="ORF">PODPOD_R08718</name>
</gene>
<keyword evidence="6" id="KW-0862">Zinc</keyword>
<accession>A0A7L0TH70</accession>
<feature type="non-terminal residue" evidence="12">
    <location>
        <position position="1"/>
    </location>
</feature>
<feature type="region of interest" description="Disordered" evidence="10">
    <location>
        <begin position="197"/>
        <end position="327"/>
    </location>
</feature>
<reference evidence="12 13" key="1">
    <citation type="submission" date="2019-09" db="EMBL/GenBank/DDBJ databases">
        <title>Bird 10,000 Genomes (B10K) Project - Family phase.</title>
        <authorList>
            <person name="Zhang G."/>
        </authorList>
    </citation>
    <scope>NUCLEOTIDE SEQUENCE [LARGE SCALE GENOMIC DNA]</scope>
    <source>
        <strain evidence="12">B10K-DU-009-04</strain>
        <tissue evidence="12">Mixed tissue sample</tissue>
    </source>
</reference>
<evidence type="ECO:0000256" key="7">
    <source>
        <dbReference type="ARBA" id="ARBA00023015"/>
    </source>
</evidence>
<dbReference type="PROSITE" id="PS50089">
    <property type="entry name" value="ZF_RING_2"/>
    <property type="match status" value="1"/>
</dbReference>
<dbReference type="GO" id="GO:0006513">
    <property type="term" value="P:protein monoubiquitination"/>
    <property type="evidence" value="ECO:0007669"/>
    <property type="project" value="TreeGrafter"/>
</dbReference>
<dbReference type="InterPro" id="IPR018957">
    <property type="entry name" value="Znf_C3HC4_RING-type"/>
</dbReference>